<dbReference type="SMART" id="SM00450">
    <property type="entry name" value="RHOD"/>
    <property type="match status" value="1"/>
</dbReference>
<reference evidence="2" key="1">
    <citation type="submission" date="2023-09" db="EMBL/GenBank/DDBJ databases">
        <title>Undibacterium sp. 20NA77.5 isolated from freshwater.</title>
        <authorList>
            <person name="Le V."/>
            <person name="Ko S.-R."/>
            <person name="Ahn C.-Y."/>
            <person name="Oh H.-M."/>
        </authorList>
    </citation>
    <scope>NUCLEOTIDE SEQUENCE</scope>
    <source>
        <strain evidence="2">20NA77.5</strain>
    </source>
</reference>
<keyword evidence="3" id="KW-1185">Reference proteome</keyword>
<dbReference type="InterPro" id="IPR001307">
    <property type="entry name" value="Thiosulphate_STrfase_CS"/>
</dbReference>
<accession>A0ABY9RJI1</accession>
<dbReference type="PROSITE" id="PS00380">
    <property type="entry name" value="RHODANESE_1"/>
    <property type="match status" value="1"/>
</dbReference>
<dbReference type="InterPro" id="IPR001763">
    <property type="entry name" value="Rhodanese-like_dom"/>
</dbReference>
<protein>
    <submittedName>
        <fullName evidence="2">Rhodanese-like domain-containing protein</fullName>
    </submittedName>
</protein>
<organism evidence="2 3">
    <name type="scientific">Undibacterium cyanobacteriorum</name>
    <dbReference type="NCBI Taxonomy" id="3073561"/>
    <lineage>
        <taxon>Bacteria</taxon>
        <taxon>Pseudomonadati</taxon>
        <taxon>Pseudomonadota</taxon>
        <taxon>Betaproteobacteria</taxon>
        <taxon>Burkholderiales</taxon>
        <taxon>Oxalobacteraceae</taxon>
        <taxon>Undibacterium</taxon>
    </lineage>
</organism>
<dbReference type="InterPro" id="IPR036873">
    <property type="entry name" value="Rhodanese-like_dom_sf"/>
</dbReference>
<name>A0ABY9RJI1_9BURK</name>
<feature type="domain" description="Rhodanese" evidence="1">
    <location>
        <begin position="43"/>
        <end position="133"/>
    </location>
</feature>
<dbReference type="EMBL" id="CP133720">
    <property type="protein sequence ID" value="WMW80989.1"/>
    <property type="molecule type" value="Genomic_DNA"/>
</dbReference>
<dbReference type="Pfam" id="PF00581">
    <property type="entry name" value="Rhodanese"/>
    <property type="match status" value="1"/>
</dbReference>
<evidence type="ECO:0000313" key="3">
    <source>
        <dbReference type="Proteomes" id="UP001181355"/>
    </source>
</evidence>
<dbReference type="PANTHER" id="PTHR43031:SF18">
    <property type="entry name" value="RHODANESE-RELATED SULFURTRANSFERASES"/>
    <property type="match status" value="1"/>
</dbReference>
<gene>
    <name evidence="2" type="ORF">RF679_01595</name>
</gene>
<dbReference type="SUPFAM" id="SSF52821">
    <property type="entry name" value="Rhodanese/Cell cycle control phosphatase"/>
    <property type="match status" value="1"/>
</dbReference>
<sequence length="133" mass="14267">MNFITDNLLLISIAVVSGFALLLPNLQRRGARVSQLQATQYMNQAKTLVLDVRSAEEFASGHLPGAKNIPLDQLSGRVSEIEKSKNNVVITVCQSGVRSANAVSVLNKAGFTQVFSLDGGVAEWKAQSLPTVK</sequence>
<dbReference type="PROSITE" id="PS50206">
    <property type="entry name" value="RHODANESE_3"/>
    <property type="match status" value="1"/>
</dbReference>
<evidence type="ECO:0000313" key="2">
    <source>
        <dbReference type="EMBL" id="WMW80989.1"/>
    </source>
</evidence>
<dbReference type="Gene3D" id="3.40.250.10">
    <property type="entry name" value="Rhodanese-like domain"/>
    <property type="match status" value="1"/>
</dbReference>
<dbReference type="Proteomes" id="UP001181355">
    <property type="component" value="Chromosome"/>
</dbReference>
<dbReference type="InterPro" id="IPR050229">
    <property type="entry name" value="GlpE_sulfurtransferase"/>
</dbReference>
<proteinExistence type="predicted"/>
<dbReference type="RefSeq" id="WP_309482480.1">
    <property type="nucleotide sequence ID" value="NZ_CP133720.1"/>
</dbReference>
<evidence type="ECO:0000259" key="1">
    <source>
        <dbReference type="PROSITE" id="PS50206"/>
    </source>
</evidence>
<dbReference type="PANTHER" id="PTHR43031">
    <property type="entry name" value="FAD-DEPENDENT OXIDOREDUCTASE"/>
    <property type="match status" value="1"/>
</dbReference>
<dbReference type="CDD" id="cd00158">
    <property type="entry name" value="RHOD"/>
    <property type="match status" value="1"/>
</dbReference>